<dbReference type="InterPro" id="IPR045857">
    <property type="entry name" value="O16G_dom_2"/>
</dbReference>
<dbReference type="SMART" id="SM00642">
    <property type="entry name" value="Aamy"/>
    <property type="match status" value="1"/>
</dbReference>
<protein>
    <submittedName>
        <fullName evidence="5">Sugar phosphorylase</fullName>
    </submittedName>
</protein>
<feature type="domain" description="Glycosyl hydrolase family 13 catalytic" evidence="4">
    <location>
        <begin position="52"/>
        <end position="486"/>
    </location>
</feature>
<accession>A0A9X3HRZ0</accession>
<dbReference type="InterPro" id="IPR013780">
    <property type="entry name" value="Glyco_hydro_b"/>
</dbReference>
<dbReference type="InterPro" id="IPR016377">
    <property type="entry name" value="Sucrose_GGa_phosphorylase-rel"/>
</dbReference>
<dbReference type="InterPro" id="IPR033746">
    <property type="entry name" value="GGa_phosphorylase"/>
</dbReference>
<dbReference type="InterPro" id="IPR006047">
    <property type="entry name" value="GH13_cat_dom"/>
</dbReference>
<dbReference type="Gene3D" id="3.90.400.10">
    <property type="entry name" value="Oligo-1,6-glucosidase, Domain 2"/>
    <property type="match status" value="1"/>
</dbReference>
<evidence type="ECO:0000256" key="1">
    <source>
        <dbReference type="ARBA" id="ARBA00022676"/>
    </source>
</evidence>
<dbReference type="RefSeq" id="WP_265687281.1">
    <property type="nucleotide sequence ID" value="NZ_JAKRRX010000035.1"/>
</dbReference>
<dbReference type="EMBL" id="JAKRRX010000035">
    <property type="protein sequence ID" value="MCW8333807.1"/>
    <property type="molecule type" value="Genomic_DNA"/>
</dbReference>
<feature type="binding site" evidence="3">
    <location>
        <begin position="227"/>
        <end position="229"/>
    </location>
    <ligand>
        <name>substrate</name>
    </ligand>
</feature>
<dbReference type="GO" id="GO:0005975">
    <property type="term" value="P:carbohydrate metabolic process"/>
    <property type="evidence" value="ECO:0007669"/>
    <property type="project" value="InterPro"/>
</dbReference>
<keyword evidence="2" id="KW-0808">Transferase</keyword>
<dbReference type="PIRSF" id="PIRSF003059">
    <property type="entry name" value="Sucrose_phosphorylase"/>
    <property type="match status" value="1"/>
</dbReference>
<evidence type="ECO:0000313" key="5">
    <source>
        <dbReference type="EMBL" id="MCW8333807.1"/>
    </source>
</evidence>
<dbReference type="SUPFAM" id="SSF51445">
    <property type="entry name" value="(Trans)glycosidases"/>
    <property type="match status" value="1"/>
</dbReference>
<feature type="binding site" evidence="3">
    <location>
        <position position="449"/>
    </location>
    <ligand>
        <name>substrate</name>
    </ligand>
</feature>
<dbReference type="Gene3D" id="2.60.40.1180">
    <property type="entry name" value="Golgi alpha-mannosidase II"/>
    <property type="match status" value="1"/>
</dbReference>
<gene>
    <name evidence="5" type="ORF">MD483_08220</name>
</gene>
<evidence type="ECO:0000259" key="4">
    <source>
        <dbReference type="SMART" id="SM00642"/>
    </source>
</evidence>
<feature type="binding site" evidence="3">
    <location>
        <position position="95"/>
    </location>
    <ligand>
        <name>substrate</name>
    </ligand>
</feature>
<dbReference type="CDD" id="cd11356">
    <property type="entry name" value="AmyAc_Sucrose_phosphorylase-like_1"/>
    <property type="match status" value="1"/>
</dbReference>
<evidence type="ECO:0000256" key="2">
    <source>
        <dbReference type="ARBA" id="ARBA00022679"/>
    </source>
</evidence>
<dbReference type="Pfam" id="PF00128">
    <property type="entry name" value="Alpha-amylase"/>
    <property type="match status" value="1"/>
</dbReference>
<proteinExistence type="predicted"/>
<feature type="binding site" evidence="3">
    <location>
        <position position="133"/>
    </location>
    <ligand>
        <name>substrate</name>
    </ligand>
</feature>
<evidence type="ECO:0000313" key="6">
    <source>
        <dbReference type="Proteomes" id="UP001155586"/>
    </source>
</evidence>
<evidence type="ECO:0000256" key="3">
    <source>
        <dbReference type="PIRSR" id="PIRSR003059-2"/>
    </source>
</evidence>
<sequence>MIEKTIFNKVADIYGEEDAHSITQEILVLIEKWKPSAPKYSQWVDETTSYLITYGDSFSRGGEKTLSSMKSFADKYLKDSISNIHILPMFPYTSDDGFSVVDYRKIDERLGDWEHLNALSENFDLMYDCVINHISKSSDWFQAYLAGDEQYQDYFVESDPSLDYSSVTRPRALPLLTPFNKASGETTYVWTTFSDDQIDINFRSPKVLLESIDILLMYAANGGRSIRLDAIGFIWKVLNSTCIHLPEAHQIIQLWRIIFDEAIPGALLITETNVPHKENISYFGQGNEAHMVYQFPLPPLTLHAFMSQNSSILTEWAKGLTDEAMASLKQGRKTTYFNFLASHDGVGVRPTEGILSNEDRLLMCEQVERKGGRVNYKNNGDGTQSPYELNINYLSALTDAEDSDDFKAKKFLAAQSILLSFIGVPAIYYHSLLGSENDIQGMLDSGINRRINREKFDLDELEVELAETGSLRQQVYSQMNELVQLRKTQSAFSPLSSQTILEIGDKVFALQRGEGTESIRFAVNLSESSQTVCLEEGGHDLISDESLENVFTLKPYQFVWLKQQACSAQVQSHIAKAQ</sequence>
<comment type="caution">
    <text evidence="5">The sequence shown here is derived from an EMBL/GenBank/DDBJ whole genome shotgun (WGS) entry which is preliminary data.</text>
</comment>
<organism evidence="5 6">
    <name type="scientific">Vibrio paucivorans</name>
    <dbReference type="NCBI Taxonomy" id="2829489"/>
    <lineage>
        <taxon>Bacteria</taxon>
        <taxon>Pseudomonadati</taxon>
        <taxon>Pseudomonadota</taxon>
        <taxon>Gammaproteobacteria</taxon>
        <taxon>Vibrionales</taxon>
        <taxon>Vibrionaceae</taxon>
        <taxon>Vibrio</taxon>
    </lineage>
</organism>
<dbReference type="PANTHER" id="PTHR10357:SF214">
    <property type="entry name" value="GLUCOSYLGLYCERATE PHOSPHORYLASE"/>
    <property type="match status" value="1"/>
</dbReference>
<feature type="binding site" evidence="3">
    <location>
        <begin position="343"/>
        <end position="344"/>
    </location>
    <ligand>
        <name>substrate</name>
    </ligand>
</feature>
<dbReference type="GO" id="GO:0016757">
    <property type="term" value="F:glycosyltransferase activity"/>
    <property type="evidence" value="ECO:0007669"/>
    <property type="project" value="UniProtKB-KW"/>
</dbReference>
<dbReference type="PANTHER" id="PTHR10357">
    <property type="entry name" value="ALPHA-AMYLASE FAMILY MEMBER"/>
    <property type="match status" value="1"/>
</dbReference>
<keyword evidence="6" id="KW-1185">Reference proteome</keyword>
<reference evidence="5" key="1">
    <citation type="submission" date="2022-02" db="EMBL/GenBank/DDBJ databases">
        <title>Vibrio sp. nov., a new bacterium isolated from Bohai sea, China.</title>
        <authorList>
            <person name="Yuan Y."/>
        </authorList>
    </citation>
    <scope>NUCLEOTIDE SEQUENCE</scope>
    <source>
        <strain evidence="5">DBSS07</strain>
    </source>
</reference>
<keyword evidence="1" id="KW-0328">Glycosyltransferase</keyword>
<dbReference type="InterPro" id="IPR017853">
    <property type="entry name" value="GH"/>
</dbReference>
<name>A0A9X3HRZ0_9VIBR</name>
<dbReference type="Gene3D" id="3.20.20.80">
    <property type="entry name" value="Glycosidases"/>
    <property type="match status" value="1"/>
</dbReference>
<dbReference type="Proteomes" id="UP001155586">
    <property type="component" value="Unassembled WGS sequence"/>
</dbReference>
<dbReference type="AlphaFoldDB" id="A0A9X3HRZ0"/>